<proteinExistence type="predicted"/>
<dbReference type="Proteomes" id="UP000828390">
    <property type="component" value="Unassembled WGS sequence"/>
</dbReference>
<keyword evidence="2" id="KW-1185">Reference proteome</keyword>
<dbReference type="EMBL" id="JAIWYP010000012">
    <property type="protein sequence ID" value="KAH3726621.1"/>
    <property type="molecule type" value="Genomic_DNA"/>
</dbReference>
<gene>
    <name evidence="1" type="ORF">DPMN_052488</name>
</gene>
<name>A0A9D4CM20_DREPO</name>
<accession>A0A9D4CM20</accession>
<organism evidence="1 2">
    <name type="scientific">Dreissena polymorpha</name>
    <name type="common">Zebra mussel</name>
    <name type="synonym">Mytilus polymorpha</name>
    <dbReference type="NCBI Taxonomy" id="45954"/>
    <lineage>
        <taxon>Eukaryota</taxon>
        <taxon>Metazoa</taxon>
        <taxon>Spiralia</taxon>
        <taxon>Lophotrochozoa</taxon>
        <taxon>Mollusca</taxon>
        <taxon>Bivalvia</taxon>
        <taxon>Autobranchia</taxon>
        <taxon>Heteroconchia</taxon>
        <taxon>Euheterodonta</taxon>
        <taxon>Imparidentia</taxon>
        <taxon>Neoheterodontei</taxon>
        <taxon>Myida</taxon>
        <taxon>Dreissenoidea</taxon>
        <taxon>Dreissenidae</taxon>
        <taxon>Dreissena</taxon>
    </lineage>
</organism>
<comment type="caution">
    <text evidence="1">The sequence shown here is derived from an EMBL/GenBank/DDBJ whole genome shotgun (WGS) entry which is preliminary data.</text>
</comment>
<reference evidence="1" key="2">
    <citation type="submission" date="2020-11" db="EMBL/GenBank/DDBJ databases">
        <authorList>
            <person name="McCartney M.A."/>
            <person name="Auch B."/>
            <person name="Kono T."/>
            <person name="Mallez S."/>
            <person name="Becker A."/>
            <person name="Gohl D.M."/>
            <person name="Silverstein K.A.T."/>
            <person name="Koren S."/>
            <person name="Bechman K.B."/>
            <person name="Herman A."/>
            <person name="Abrahante J.E."/>
            <person name="Garbe J."/>
        </authorList>
    </citation>
    <scope>NUCLEOTIDE SEQUENCE</scope>
    <source>
        <strain evidence="1">Duluth1</strain>
        <tissue evidence="1">Whole animal</tissue>
    </source>
</reference>
<dbReference type="AlphaFoldDB" id="A0A9D4CM20"/>
<protein>
    <submittedName>
        <fullName evidence="1">Uncharacterized protein</fullName>
    </submittedName>
</protein>
<evidence type="ECO:0000313" key="1">
    <source>
        <dbReference type="EMBL" id="KAH3726621.1"/>
    </source>
</evidence>
<reference evidence="1" key="1">
    <citation type="journal article" date="2019" name="bioRxiv">
        <title>The Genome of the Zebra Mussel, Dreissena polymorpha: A Resource for Invasive Species Research.</title>
        <authorList>
            <person name="McCartney M.A."/>
            <person name="Auch B."/>
            <person name="Kono T."/>
            <person name="Mallez S."/>
            <person name="Zhang Y."/>
            <person name="Obille A."/>
            <person name="Becker A."/>
            <person name="Abrahante J.E."/>
            <person name="Garbe J."/>
            <person name="Badalamenti J.P."/>
            <person name="Herman A."/>
            <person name="Mangelson H."/>
            <person name="Liachko I."/>
            <person name="Sullivan S."/>
            <person name="Sone E.D."/>
            <person name="Koren S."/>
            <person name="Silverstein K.A.T."/>
            <person name="Beckman K.B."/>
            <person name="Gohl D.M."/>
        </authorList>
    </citation>
    <scope>NUCLEOTIDE SEQUENCE</scope>
    <source>
        <strain evidence="1">Duluth1</strain>
        <tissue evidence="1">Whole animal</tissue>
    </source>
</reference>
<sequence>MCTRGSALVYSPVEIDQWARPCQPECVIYRWCFGQGKRSSEWKQLRKGFVCLNIADVNNVRKTHNVGSN</sequence>
<evidence type="ECO:0000313" key="2">
    <source>
        <dbReference type="Proteomes" id="UP000828390"/>
    </source>
</evidence>